<dbReference type="SUPFAM" id="SSF52821">
    <property type="entry name" value="Rhodanese/Cell cycle control phosphatase"/>
    <property type="match status" value="1"/>
</dbReference>
<feature type="chain" id="PRO_5015411430" evidence="1">
    <location>
        <begin position="29"/>
        <end position="151"/>
    </location>
</feature>
<reference evidence="3 4" key="1">
    <citation type="submission" date="2018-01" db="EMBL/GenBank/DDBJ databases">
        <title>The complete genome sequence of Chromatium okenii LaCa, a purple sulfur bacterium with a turbulent life.</title>
        <authorList>
            <person name="Luedin S.M."/>
            <person name="Liechti N."/>
            <person name="Storelli N."/>
            <person name="Danza F."/>
            <person name="Wittwer M."/>
            <person name="Pothier J.F."/>
            <person name="Tonolla M.A."/>
        </authorList>
    </citation>
    <scope>NUCLEOTIDE SEQUENCE [LARGE SCALE GENOMIC DNA]</scope>
    <source>
        <strain evidence="3 4">LaCa</strain>
    </source>
</reference>
<dbReference type="InterPro" id="IPR036873">
    <property type="entry name" value="Rhodanese-like_dom_sf"/>
</dbReference>
<evidence type="ECO:0000313" key="4">
    <source>
        <dbReference type="Proteomes" id="UP000239936"/>
    </source>
</evidence>
<dbReference type="InterPro" id="IPR050229">
    <property type="entry name" value="GlpE_sulfurtransferase"/>
</dbReference>
<keyword evidence="4" id="KW-1185">Reference proteome</keyword>
<dbReference type="Proteomes" id="UP000239936">
    <property type="component" value="Unassembled WGS sequence"/>
</dbReference>
<comment type="caution">
    <text evidence="3">The sequence shown here is derived from an EMBL/GenBank/DDBJ whole genome shotgun (WGS) entry which is preliminary data.</text>
</comment>
<accession>A0A2S7XP15</accession>
<dbReference type="AlphaFoldDB" id="A0A2S7XP15"/>
<gene>
    <name evidence="3" type="ORF">CXB77_14935</name>
</gene>
<name>A0A2S7XP15_9GAMM</name>
<dbReference type="SMART" id="SM00450">
    <property type="entry name" value="RHOD"/>
    <property type="match status" value="1"/>
</dbReference>
<dbReference type="CDD" id="cd00158">
    <property type="entry name" value="RHOD"/>
    <property type="match status" value="1"/>
</dbReference>
<keyword evidence="1" id="KW-0732">Signal</keyword>
<feature type="signal peptide" evidence="1">
    <location>
        <begin position="1"/>
        <end position="28"/>
    </location>
</feature>
<dbReference type="RefSeq" id="WP_105074507.1">
    <property type="nucleotide sequence ID" value="NZ_JAFLKP010000018.1"/>
</dbReference>
<dbReference type="PANTHER" id="PTHR43031:SF1">
    <property type="entry name" value="PYRIDINE NUCLEOTIDE-DISULPHIDE OXIDOREDUCTASE"/>
    <property type="match status" value="1"/>
</dbReference>
<organism evidence="3 4">
    <name type="scientific">Chromatium okenii</name>
    <dbReference type="NCBI Taxonomy" id="61644"/>
    <lineage>
        <taxon>Bacteria</taxon>
        <taxon>Pseudomonadati</taxon>
        <taxon>Pseudomonadota</taxon>
        <taxon>Gammaproteobacteria</taxon>
        <taxon>Chromatiales</taxon>
        <taxon>Chromatiaceae</taxon>
        <taxon>Chromatium</taxon>
    </lineage>
</organism>
<evidence type="ECO:0000313" key="3">
    <source>
        <dbReference type="EMBL" id="PQJ95479.1"/>
    </source>
</evidence>
<sequence>MNTNSLLPWQQRFVLLMCALLSFGAAQAQSLSLTPPEAQTKLQAGELILIDIRTPEEWRDSGTAPNAQRINLQDPNGATGFAVKVLDAVHGDKTAPIAVICRTGSRSSYAQRYLVKQGFSNVFNIPEGMIGSSAGPGWIERGLPMKACSDC</sequence>
<dbReference type="PROSITE" id="PS50206">
    <property type="entry name" value="RHODANESE_3"/>
    <property type="match status" value="1"/>
</dbReference>
<evidence type="ECO:0000256" key="1">
    <source>
        <dbReference type="SAM" id="SignalP"/>
    </source>
</evidence>
<dbReference type="OrthoDB" id="9814548at2"/>
<dbReference type="EMBL" id="PPGH01000037">
    <property type="protein sequence ID" value="PQJ95479.1"/>
    <property type="molecule type" value="Genomic_DNA"/>
</dbReference>
<protein>
    <submittedName>
        <fullName evidence="3">Sulfurtransferase</fullName>
    </submittedName>
</protein>
<dbReference type="Gene3D" id="3.40.250.10">
    <property type="entry name" value="Rhodanese-like domain"/>
    <property type="match status" value="1"/>
</dbReference>
<feature type="domain" description="Rhodanese" evidence="2">
    <location>
        <begin position="43"/>
        <end position="147"/>
    </location>
</feature>
<dbReference type="PANTHER" id="PTHR43031">
    <property type="entry name" value="FAD-DEPENDENT OXIDOREDUCTASE"/>
    <property type="match status" value="1"/>
</dbReference>
<dbReference type="GO" id="GO:0016740">
    <property type="term" value="F:transferase activity"/>
    <property type="evidence" value="ECO:0007669"/>
    <property type="project" value="UniProtKB-KW"/>
</dbReference>
<dbReference type="InterPro" id="IPR001763">
    <property type="entry name" value="Rhodanese-like_dom"/>
</dbReference>
<proteinExistence type="predicted"/>
<keyword evidence="3" id="KW-0808">Transferase</keyword>
<evidence type="ECO:0000259" key="2">
    <source>
        <dbReference type="PROSITE" id="PS50206"/>
    </source>
</evidence>
<dbReference type="Pfam" id="PF00581">
    <property type="entry name" value="Rhodanese"/>
    <property type="match status" value="1"/>
</dbReference>